<dbReference type="PANTHER" id="PTHR42815:SF2">
    <property type="entry name" value="FAD-BINDING, PUTATIVE (AFU_ORTHOLOGUE AFUA_6G07600)-RELATED"/>
    <property type="match status" value="1"/>
</dbReference>
<dbReference type="SUPFAM" id="SSF50475">
    <property type="entry name" value="FMN-binding split barrel"/>
    <property type="match status" value="1"/>
</dbReference>
<evidence type="ECO:0000313" key="2">
    <source>
        <dbReference type="Proteomes" id="UP000815677"/>
    </source>
</evidence>
<dbReference type="Proteomes" id="UP000815677">
    <property type="component" value="Unassembled WGS sequence"/>
</dbReference>
<gene>
    <name evidence="1" type="ORF">MCHLO_14031</name>
</gene>
<reference evidence="1" key="1">
    <citation type="submission" date="2014-09" db="EMBL/GenBank/DDBJ databases">
        <title>Genome sequence of the luminous mushroom Mycena chlorophos for searching fungal bioluminescence genes.</title>
        <authorList>
            <person name="Tanaka Y."/>
            <person name="Kasuga D."/>
            <person name="Oba Y."/>
            <person name="Hase S."/>
            <person name="Sato K."/>
            <person name="Oba Y."/>
            <person name="Sakakibara Y."/>
        </authorList>
    </citation>
    <scope>NUCLEOTIDE SEQUENCE</scope>
</reference>
<name>A0ABQ0M2N0_MYCCL</name>
<evidence type="ECO:0008006" key="3">
    <source>
        <dbReference type="Google" id="ProtNLM"/>
    </source>
</evidence>
<dbReference type="PANTHER" id="PTHR42815">
    <property type="entry name" value="FAD-BINDING, PUTATIVE (AFU_ORTHOLOGUE AFUA_6G07600)-RELATED"/>
    <property type="match status" value="1"/>
</dbReference>
<sequence length="660" mass="72287">MALNGWHRGEDAIHRKLGTYGDYAVDQMYRLVDGELPEDHAEFHSTRLSFLPVTTLDSEGRPWGSILAAKGGKRGFVRATRYSTLSVDAELWDGDPLLENAEMFGKTKEMLVAGIGVELSTRRRNKFAGTVSSIERNGTSMSLDFVVNEAIGNCPKYITIRDLQPLAFTAPRVVHRNLQLTAEPRLPEEALRMISKADTVFLGTTYQALSKDSMRFPSHVGMNYRGGRAGFIRVDGRTIVLPDYSGNRIMTSLGNIEATPLVSLTFIDFVTGDILYLTGNADNLVGDEALKLMPFQKALTTIYVTGYTLVRDALPVRQHGDVESSPYSPPIRLLATESSQQVLTNDSTTALLTSVELHSSTIATFTWRSSTQLQIRPGQAIIMDMSLLVGIPAYRHMAPGKPTSVNDDSVRSWTVSSVYGRALPSSSTPARASDTCSTTEYSVTLREKRGGAVTGPLFTIARKLQQVRPEALEDSSGLGLKVGIVGVSGDFVLPDLKREREPGIADAELGLQTQIQLESARVWPQPEPKKLLWIAGGIGLTPFLSMLRALRGTDEDWDVRFVLATREPEVLVPLVEEALGDNPRVALRLDVFTRETGYASSKTATVHHQRLPADFFVGIPDVLDREAYLCGSPEFEKVAMSALTASGVGEGSVRREGFAY</sequence>
<dbReference type="EMBL" id="DF849478">
    <property type="protein sequence ID" value="GAT57507.1"/>
    <property type="molecule type" value="Genomic_DNA"/>
</dbReference>
<accession>A0ABQ0M2N0</accession>
<dbReference type="Gene3D" id="2.30.110.10">
    <property type="entry name" value="Electron Transport, Fmn-binding Protein, Chain A"/>
    <property type="match status" value="1"/>
</dbReference>
<protein>
    <recommendedName>
        <fullName evidence="3">Oxidoreductase FAD/NAD(P)-binding domain-containing protein</fullName>
    </recommendedName>
</protein>
<organism evidence="1 2">
    <name type="scientific">Mycena chlorophos</name>
    <name type="common">Agaric fungus</name>
    <name type="synonym">Agaricus chlorophos</name>
    <dbReference type="NCBI Taxonomy" id="658473"/>
    <lineage>
        <taxon>Eukaryota</taxon>
        <taxon>Fungi</taxon>
        <taxon>Dikarya</taxon>
        <taxon>Basidiomycota</taxon>
        <taxon>Agaricomycotina</taxon>
        <taxon>Agaricomycetes</taxon>
        <taxon>Agaricomycetidae</taxon>
        <taxon>Agaricales</taxon>
        <taxon>Marasmiineae</taxon>
        <taxon>Mycenaceae</taxon>
        <taxon>Mycena</taxon>
    </lineage>
</organism>
<dbReference type="InterPro" id="IPR039261">
    <property type="entry name" value="FNR_nucleotide-bd"/>
</dbReference>
<dbReference type="Gene3D" id="3.40.50.80">
    <property type="entry name" value="Nucleotide-binding domain of ferredoxin-NADP reductase (FNR) module"/>
    <property type="match status" value="1"/>
</dbReference>
<proteinExistence type="predicted"/>
<evidence type="ECO:0000313" key="1">
    <source>
        <dbReference type="EMBL" id="GAT57507.1"/>
    </source>
</evidence>
<dbReference type="InterPro" id="IPR012349">
    <property type="entry name" value="Split_barrel_FMN-bd"/>
</dbReference>
<dbReference type="SUPFAM" id="SSF52343">
    <property type="entry name" value="Ferredoxin reductase-like, C-terminal NADP-linked domain"/>
    <property type="match status" value="1"/>
</dbReference>
<keyword evidence="2" id="KW-1185">Reference proteome</keyword>